<dbReference type="OrthoDB" id="4216928at2759"/>
<dbReference type="SMART" id="SM00829">
    <property type="entry name" value="PKS_ER"/>
    <property type="match status" value="1"/>
</dbReference>
<comment type="caution">
    <text evidence="3">The sequence shown here is derived from an EMBL/GenBank/DDBJ whole genome shotgun (WGS) entry which is preliminary data.</text>
</comment>
<dbReference type="InterPro" id="IPR011032">
    <property type="entry name" value="GroES-like_sf"/>
</dbReference>
<dbReference type="Gene3D" id="3.90.180.10">
    <property type="entry name" value="Medium-chain alcohol dehydrogenases, catalytic domain"/>
    <property type="match status" value="1"/>
</dbReference>
<gene>
    <name evidence="3" type="ORF">PMIN01_09899</name>
</gene>
<dbReference type="AlphaFoldDB" id="A0A9P6GBG5"/>
<proteinExistence type="predicted"/>
<dbReference type="InterPro" id="IPR050700">
    <property type="entry name" value="YIM1/Zinc_Alcohol_DH_Fams"/>
</dbReference>
<dbReference type="Proteomes" id="UP000756921">
    <property type="component" value="Unassembled WGS sequence"/>
</dbReference>
<dbReference type="Pfam" id="PF08240">
    <property type="entry name" value="ADH_N"/>
    <property type="match status" value="1"/>
</dbReference>
<name>A0A9P6GBG5_9PLEO</name>
<evidence type="ECO:0000313" key="3">
    <source>
        <dbReference type="EMBL" id="KAF9731970.1"/>
    </source>
</evidence>
<dbReference type="PANTHER" id="PTHR11695:SF294">
    <property type="entry name" value="RETICULON-4-INTERACTING PROTEIN 1, MITOCHONDRIAL"/>
    <property type="match status" value="1"/>
</dbReference>
<evidence type="ECO:0000313" key="4">
    <source>
        <dbReference type="Proteomes" id="UP000756921"/>
    </source>
</evidence>
<dbReference type="GO" id="GO:0008270">
    <property type="term" value="F:zinc ion binding"/>
    <property type="evidence" value="ECO:0007669"/>
    <property type="project" value="InterPro"/>
</dbReference>
<organism evidence="3 4">
    <name type="scientific">Paraphaeosphaeria minitans</name>
    <dbReference type="NCBI Taxonomy" id="565426"/>
    <lineage>
        <taxon>Eukaryota</taxon>
        <taxon>Fungi</taxon>
        <taxon>Dikarya</taxon>
        <taxon>Ascomycota</taxon>
        <taxon>Pezizomycotina</taxon>
        <taxon>Dothideomycetes</taxon>
        <taxon>Pleosporomycetidae</taxon>
        <taxon>Pleosporales</taxon>
        <taxon>Massarineae</taxon>
        <taxon>Didymosphaeriaceae</taxon>
        <taxon>Paraphaeosphaeria</taxon>
    </lineage>
</organism>
<reference evidence="3" key="1">
    <citation type="journal article" date="2020" name="Mol. Plant Microbe Interact.">
        <title>Genome Sequence of the Biocontrol Agent Coniothyrium minitans strain Conio (IMI 134523).</title>
        <authorList>
            <person name="Patel D."/>
            <person name="Shittu T.A."/>
            <person name="Baroncelli R."/>
            <person name="Muthumeenakshi S."/>
            <person name="Osborne T.H."/>
            <person name="Janganan T.K."/>
            <person name="Sreenivasaprasad S."/>
        </authorList>
    </citation>
    <scope>NUCLEOTIDE SEQUENCE</scope>
    <source>
        <strain evidence="3">Conio</strain>
    </source>
</reference>
<feature type="domain" description="Enoyl reductase (ER)" evidence="2">
    <location>
        <begin position="14"/>
        <end position="348"/>
    </location>
</feature>
<evidence type="ECO:0000259" key="2">
    <source>
        <dbReference type="SMART" id="SM00829"/>
    </source>
</evidence>
<dbReference type="InterPro" id="IPR002364">
    <property type="entry name" value="Quin_OxRdtase/zeta-crystal_CS"/>
</dbReference>
<dbReference type="PROSITE" id="PS01162">
    <property type="entry name" value="QOR_ZETA_CRYSTAL"/>
    <property type="match status" value="1"/>
</dbReference>
<dbReference type="CDD" id="cd08267">
    <property type="entry name" value="MDR1"/>
    <property type="match status" value="1"/>
</dbReference>
<keyword evidence="1" id="KW-0560">Oxidoreductase</keyword>
<evidence type="ECO:0000256" key="1">
    <source>
        <dbReference type="ARBA" id="ARBA00023002"/>
    </source>
</evidence>
<dbReference type="GO" id="GO:0016491">
    <property type="term" value="F:oxidoreductase activity"/>
    <property type="evidence" value="ECO:0007669"/>
    <property type="project" value="UniProtKB-KW"/>
</dbReference>
<dbReference type="SUPFAM" id="SSF51735">
    <property type="entry name" value="NAD(P)-binding Rossmann-fold domains"/>
    <property type="match status" value="1"/>
</dbReference>
<dbReference type="InterPro" id="IPR036291">
    <property type="entry name" value="NAD(P)-bd_dom_sf"/>
</dbReference>
<dbReference type="InterPro" id="IPR013154">
    <property type="entry name" value="ADH-like_N"/>
</dbReference>
<dbReference type="Gene3D" id="3.40.50.720">
    <property type="entry name" value="NAD(P)-binding Rossmann-like Domain"/>
    <property type="match status" value="1"/>
</dbReference>
<dbReference type="SUPFAM" id="SSF50129">
    <property type="entry name" value="GroES-like"/>
    <property type="match status" value="1"/>
</dbReference>
<sequence>MATHMTAWTHSRKGSPDEVLTLSTLPVPALVRSNQVRVKITHCALNPGATIIMQLLPFVFRASTAIPEMDFAGTVDAVGIEVPAERNLTIGIPVFGSIPVSQHAGTLSGALGEYVVVDQGAIVTSPDGLASRELAGLPIAGSTALELIKAAELKRGDSVLVNGAAGGIGHMVLQMCRGRVGETGRVVATCSKHNLDWVEQLGADQVIDRTAHSALHEHLKVTFESSRFDAVIDAAGVQELFNICPKILKEGKPYVTVGPRPRSYTVLGMLSMVKLMAENLLWPRILGGVARDYRQVTGIATPEAMEDLAKMAQAGTLKVHVGTLVEMERAKEGYDKLLKGSVSGKTVVEPLSGADINSKCSASLLLKGIGFDTTGYCILDRAESYNRHFGSDLDPSFCPPGHQEAQELIQQCFMNVPEMVTSLHPATFIHPKLQIRAGRSYLSLIRSPLDSAMSLIDLQTLAEVDVGVVPLEEELTALQSLLVFTAPMLISEQPVKRDMAEPWLKVAEVWAQHLLGTVSADLLEDRTPWQQWLIAESIRRTIVMAYVLICCFNAWKHGYCSNWLLLESLPFDSRPGLWMAESPQAWISAAGSRTGREVDTNLTSLHEFGEKMKAVDSTFCGDVFLSMMAMAHNGSSSVHKDSN</sequence>
<dbReference type="PANTHER" id="PTHR11695">
    <property type="entry name" value="ALCOHOL DEHYDROGENASE RELATED"/>
    <property type="match status" value="1"/>
</dbReference>
<dbReference type="InterPro" id="IPR020843">
    <property type="entry name" value="ER"/>
</dbReference>
<keyword evidence="4" id="KW-1185">Reference proteome</keyword>
<accession>A0A9P6GBG5</accession>
<dbReference type="Pfam" id="PF13602">
    <property type="entry name" value="ADH_zinc_N_2"/>
    <property type="match status" value="1"/>
</dbReference>
<protein>
    <submittedName>
        <fullName evidence="3">Zinc alcohol dehydrogenase</fullName>
    </submittedName>
</protein>
<dbReference type="GO" id="GO:0005739">
    <property type="term" value="C:mitochondrion"/>
    <property type="evidence" value="ECO:0007669"/>
    <property type="project" value="TreeGrafter"/>
</dbReference>
<dbReference type="EMBL" id="WJXW01000011">
    <property type="protein sequence ID" value="KAF9731970.1"/>
    <property type="molecule type" value="Genomic_DNA"/>
</dbReference>